<dbReference type="AlphaFoldDB" id="A0AA41W9A6"/>
<accession>A0AA41W9A6</accession>
<keyword evidence="2" id="KW-1185">Reference proteome</keyword>
<dbReference type="Gene3D" id="3.10.450.530">
    <property type="entry name" value="Ribonuclease toxin, BrnT, of type II toxin-antitoxin system"/>
    <property type="match status" value="1"/>
</dbReference>
<dbReference type="InterPro" id="IPR038573">
    <property type="entry name" value="BrnT_sf"/>
</dbReference>
<evidence type="ECO:0000313" key="1">
    <source>
        <dbReference type="EMBL" id="MCM2681121.1"/>
    </source>
</evidence>
<gene>
    <name evidence="1" type="ORF">NAF29_15820</name>
</gene>
<dbReference type="EMBL" id="JAMQGP010000009">
    <property type="protein sequence ID" value="MCM2681121.1"/>
    <property type="molecule type" value="Genomic_DNA"/>
</dbReference>
<evidence type="ECO:0000313" key="2">
    <source>
        <dbReference type="Proteomes" id="UP001165393"/>
    </source>
</evidence>
<dbReference type="RefSeq" id="WP_251262605.1">
    <property type="nucleotide sequence ID" value="NZ_JAMQGP010000009.1"/>
</dbReference>
<comment type="caution">
    <text evidence="1">The sequence shown here is derived from an EMBL/GenBank/DDBJ whole genome shotgun (WGS) entry which is preliminary data.</text>
</comment>
<proteinExistence type="predicted"/>
<organism evidence="1 2">
    <name type="scientific">Echinimonas agarilytica</name>
    <dbReference type="NCBI Taxonomy" id="1215918"/>
    <lineage>
        <taxon>Bacteria</taxon>
        <taxon>Pseudomonadati</taxon>
        <taxon>Pseudomonadota</taxon>
        <taxon>Gammaproteobacteria</taxon>
        <taxon>Alteromonadales</taxon>
        <taxon>Echinimonadaceae</taxon>
        <taxon>Echinimonas</taxon>
    </lineage>
</organism>
<dbReference type="InterPro" id="IPR007460">
    <property type="entry name" value="BrnT_toxin"/>
</dbReference>
<sequence>MYAFEYDPLKSQSNLDKHGIDFEEAQELWNDPDLVEIPANTSDEPRSVIIAVHRGKYWSAVIIHRTPNVRIISVRRSRKNEVEFYESF</sequence>
<name>A0AA41W9A6_9GAMM</name>
<dbReference type="Pfam" id="PF04365">
    <property type="entry name" value="BrnT_toxin"/>
    <property type="match status" value="1"/>
</dbReference>
<dbReference type="Proteomes" id="UP001165393">
    <property type="component" value="Unassembled WGS sequence"/>
</dbReference>
<reference evidence="1 2" key="1">
    <citation type="journal article" date="2013" name="Antonie Van Leeuwenhoek">
        <title>Echinimonas agarilytica gen. nov., sp. nov., a new gammaproteobacterium isolated from the sea urchin Strongylocentrotus intermedius.</title>
        <authorList>
            <person name="Nedashkovskaya O.I."/>
            <person name="Stenkova A.M."/>
            <person name="Zhukova N.V."/>
            <person name="Van Trappen S."/>
            <person name="Lee J.S."/>
            <person name="Kim S.B."/>
        </authorList>
    </citation>
    <scope>NUCLEOTIDE SEQUENCE [LARGE SCALE GENOMIC DNA]</scope>
    <source>
        <strain evidence="1 2">KMM 6351</strain>
    </source>
</reference>
<protein>
    <submittedName>
        <fullName evidence="1">BrnT family toxin</fullName>
    </submittedName>
</protein>